<feature type="compositionally biased region" description="Low complexity" evidence="1">
    <location>
        <begin position="141"/>
        <end position="153"/>
    </location>
</feature>
<feature type="compositionally biased region" description="Gly residues" evidence="1">
    <location>
        <begin position="38"/>
        <end position="47"/>
    </location>
</feature>
<feature type="region of interest" description="Disordered" evidence="1">
    <location>
        <begin position="1"/>
        <end position="177"/>
    </location>
</feature>
<sequence>MRYEVAPRGRGRDAGDDVRGRALLRGELPGVRRAGRRGVAGRGGTGGPERERKDAGGTSDADGPSERPGRVVDPGTRRPPPPGPGRRAPPHGGGGGWTGRVGRKREGGGDTDEREGRAGGEPDAAEGEEEEVRRGPGQGGAPAAYPGADGYAPLHGAPLYGAPPAVASYQGETAAGP</sequence>
<organism evidence="2 3">
    <name type="scientific">Thalassiosira oceanica</name>
    <name type="common">Marine diatom</name>
    <dbReference type="NCBI Taxonomy" id="159749"/>
    <lineage>
        <taxon>Eukaryota</taxon>
        <taxon>Sar</taxon>
        <taxon>Stramenopiles</taxon>
        <taxon>Ochrophyta</taxon>
        <taxon>Bacillariophyta</taxon>
        <taxon>Coscinodiscophyceae</taxon>
        <taxon>Thalassiosirophycidae</taxon>
        <taxon>Thalassiosirales</taxon>
        <taxon>Thalassiosiraceae</taxon>
        <taxon>Thalassiosira</taxon>
    </lineage>
</organism>
<dbReference type="Proteomes" id="UP000266841">
    <property type="component" value="Unassembled WGS sequence"/>
</dbReference>
<reference evidence="2 3" key="1">
    <citation type="journal article" date="2012" name="Genome Biol.">
        <title>Genome and low-iron response of an oceanic diatom adapted to chronic iron limitation.</title>
        <authorList>
            <person name="Lommer M."/>
            <person name="Specht M."/>
            <person name="Roy A.S."/>
            <person name="Kraemer L."/>
            <person name="Andreson R."/>
            <person name="Gutowska M.A."/>
            <person name="Wolf J."/>
            <person name="Bergner S.V."/>
            <person name="Schilhabel M.B."/>
            <person name="Klostermeier U.C."/>
            <person name="Beiko R.G."/>
            <person name="Rosenstiel P."/>
            <person name="Hippler M."/>
            <person name="Laroche J."/>
        </authorList>
    </citation>
    <scope>NUCLEOTIDE SEQUENCE [LARGE SCALE GENOMIC DNA]</scope>
    <source>
        <strain evidence="2 3">CCMP1005</strain>
    </source>
</reference>
<keyword evidence="3" id="KW-1185">Reference proteome</keyword>
<proteinExistence type="predicted"/>
<dbReference type="EMBL" id="AGNL01045822">
    <property type="protein sequence ID" value="EJK48446.1"/>
    <property type="molecule type" value="Genomic_DNA"/>
</dbReference>
<evidence type="ECO:0000256" key="1">
    <source>
        <dbReference type="SAM" id="MobiDB-lite"/>
    </source>
</evidence>
<evidence type="ECO:0000313" key="3">
    <source>
        <dbReference type="Proteomes" id="UP000266841"/>
    </source>
</evidence>
<feature type="non-terminal residue" evidence="2">
    <location>
        <position position="177"/>
    </location>
</feature>
<name>K0RHL6_THAOC</name>
<protein>
    <submittedName>
        <fullName evidence="2">Uncharacterized protein</fullName>
    </submittedName>
</protein>
<evidence type="ECO:0000313" key="2">
    <source>
        <dbReference type="EMBL" id="EJK48446.1"/>
    </source>
</evidence>
<feature type="compositionally biased region" description="Basic and acidic residues" evidence="1">
    <location>
        <begin position="1"/>
        <end position="20"/>
    </location>
</feature>
<accession>K0RHL6</accession>
<dbReference type="AlphaFoldDB" id="K0RHL6"/>
<comment type="caution">
    <text evidence="2">The sequence shown here is derived from an EMBL/GenBank/DDBJ whole genome shotgun (WGS) entry which is preliminary data.</text>
</comment>
<gene>
    <name evidence="2" type="ORF">THAOC_32754</name>
</gene>